<dbReference type="InterPro" id="IPR011048">
    <property type="entry name" value="Haem_d1_sf"/>
</dbReference>
<comment type="caution">
    <text evidence="2">The sequence shown here is derived from an EMBL/GenBank/DDBJ whole genome shotgun (WGS) entry which is preliminary data.</text>
</comment>
<proteinExistence type="inferred from homology"/>
<comment type="similarity">
    <text evidence="1">Belongs to the cycloisomerase 2 family.</text>
</comment>
<dbReference type="Pfam" id="PF10282">
    <property type="entry name" value="Lactonase"/>
    <property type="match status" value="1"/>
</dbReference>
<organism evidence="2 3">
    <name type="scientific">Paenibacillus selenitireducens</name>
    <dbReference type="NCBI Taxonomy" id="1324314"/>
    <lineage>
        <taxon>Bacteria</taxon>
        <taxon>Bacillati</taxon>
        <taxon>Bacillota</taxon>
        <taxon>Bacilli</taxon>
        <taxon>Bacillales</taxon>
        <taxon>Paenibacillaceae</taxon>
        <taxon>Paenibacillus</taxon>
    </lineage>
</organism>
<dbReference type="GO" id="GO:0005829">
    <property type="term" value="C:cytosol"/>
    <property type="evidence" value="ECO:0007669"/>
    <property type="project" value="TreeGrafter"/>
</dbReference>
<dbReference type="InterPro" id="IPR019405">
    <property type="entry name" value="Lactonase_7-beta_prop"/>
</dbReference>
<dbReference type="Gene3D" id="2.130.10.10">
    <property type="entry name" value="YVTN repeat-like/Quinoprotein amine dehydrogenase"/>
    <property type="match status" value="1"/>
</dbReference>
<evidence type="ECO:0008006" key="4">
    <source>
        <dbReference type="Google" id="ProtNLM"/>
    </source>
</evidence>
<evidence type="ECO:0000313" key="2">
    <source>
        <dbReference type="EMBL" id="OPA76172.1"/>
    </source>
</evidence>
<evidence type="ECO:0000256" key="1">
    <source>
        <dbReference type="ARBA" id="ARBA00005564"/>
    </source>
</evidence>
<dbReference type="PANTHER" id="PTHR30344:SF1">
    <property type="entry name" value="6-PHOSPHOGLUCONOLACTONASE"/>
    <property type="match status" value="1"/>
</dbReference>
<dbReference type="GO" id="GO:0017057">
    <property type="term" value="F:6-phosphogluconolactonase activity"/>
    <property type="evidence" value="ECO:0007669"/>
    <property type="project" value="TreeGrafter"/>
</dbReference>
<dbReference type="InterPro" id="IPR015943">
    <property type="entry name" value="WD40/YVTN_repeat-like_dom_sf"/>
</dbReference>
<dbReference type="AlphaFoldDB" id="A0A1T2X8J7"/>
<sequence length="354" mass="38352">MSIQVREDSMSYLFVGSYAPAEAEGIHLYQFQAEGDGRLERVNGYAGVANPSFLTVDAARRRLFAVSETANGAVVSLRYDVETGAIEEVNRQLTQGDDPCHLITDPTGQWLLLVNYSSGNVNVYPIAADGSLGTLSDQVQHAGHSVNPDRQESPHPHSIHNIPGTSFYLVPDLGLDQLVVYELDGEHGKLNQVSVTNTAPGSGPRHAAFHPSEPYVYVIHELTSEAEVFEINRAEGTLTSVQKLTTLPAGLEGDSWCAEIAMAASGTYVYGSNRGDDSLVVYNLETPSQLHPVGWSSTKGNFPRHFTIVPNEPYVLAANQNSDNMVVMKLNEQGIPVATGQEVQITKPVCLKFG</sequence>
<dbReference type="InterPro" id="IPR050282">
    <property type="entry name" value="Cycloisomerase_2"/>
</dbReference>
<reference evidence="2 3" key="1">
    <citation type="submission" date="2017-01" db="EMBL/GenBank/DDBJ databases">
        <title>Genome analysis of Paenibacillus selenitrireducens ES3-24.</title>
        <authorList>
            <person name="Xu D."/>
            <person name="Yao R."/>
            <person name="Zheng S."/>
        </authorList>
    </citation>
    <scope>NUCLEOTIDE SEQUENCE [LARGE SCALE GENOMIC DNA]</scope>
    <source>
        <strain evidence="2 3">ES3-24</strain>
    </source>
</reference>
<dbReference type="PANTHER" id="PTHR30344">
    <property type="entry name" value="6-PHOSPHOGLUCONOLACTONASE-RELATED"/>
    <property type="match status" value="1"/>
</dbReference>
<dbReference type="SUPFAM" id="SSF51004">
    <property type="entry name" value="C-terminal (heme d1) domain of cytochrome cd1-nitrite reductase"/>
    <property type="match status" value="1"/>
</dbReference>
<dbReference type="STRING" id="1324314.BVG16_18345"/>
<dbReference type="Proteomes" id="UP000190188">
    <property type="component" value="Unassembled WGS sequence"/>
</dbReference>
<evidence type="ECO:0000313" key="3">
    <source>
        <dbReference type="Proteomes" id="UP000190188"/>
    </source>
</evidence>
<name>A0A1T2X8J7_9BACL</name>
<dbReference type="EMBL" id="MSZX01000007">
    <property type="protein sequence ID" value="OPA76172.1"/>
    <property type="molecule type" value="Genomic_DNA"/>
</dbReference>
<keyword evidence="3" id="KW-1185">Reference proteome</keyword>
<accession>A0A1T2X8J7</accession>
<protein>
    <recommendedName>
        <fullName evidence="4">6-phosphogluconolactonase</fullName>
    </recommendedName>
</protein>
<gene>
    <name evidence="2" type="ORF">BVG16_18345</name>
</gene>